<evidence type="ECO:0000259" key="4">
    <source>
        <dbReference type="PROSITE" id="PS01124"/>
    </source>
</evidence>
<keyword evidence="2" id="KW-0238">DNA-binding</keyword>
<evidence type="ECO:0000313" key="6">
    <source>
        <dbReference type="Proteomes" id="UP000661507"/>
    </source>
</evidence>
<dbReference type="PANTHER" id="PTHR46796">
    <property type="entry name" value="HTH-TYPE TRANSCRIPTIONAL ACTIVATOR RHAS-RELATED"/>
    <property type="match status" value="1"/>
</dbReference>
<accession>A0A917K8G0</accession>
<dbReference type="InterPro" id="IPR018060">
    <property type="entry name" value="HTH_AraC"/>
</dbReference>
<dbReference type="InterPro" id="IPR050204">
    <property type="entry name" value="AraC_XylS_family_regulators"/>
</dbReference>
<evidence type="ECO:0000256" key="2">
    <source>
        <dbReference type="ARBA" id="ARBA00023125"/>
    </source>
</evidence>
<feature type="domain" description="HTH araC/xylS-type" evidence="4">
    <location>
        <begin position="211"/>
        <end position="311"/>
    </location>
</feature>
<sequence length="316" mass="34906">MNTLRRYRVLETGSVITARDNSPHFGRSGLRPIGRDDDFRMIVNSMILDGIRLSAVGTTGHRIEPVDSENVTVLSPLLGTLETNDGQRRLVVREGEVALPRPGRRRTTIPARYVGLVAQVPLARLQARAARNPLDWWQLDRDWAEVSGRSAALLRYLRYLVDEFDGGDTLLTSERASRSAAAMLTDLILDAVQPAAKVVSDTVLPADWQVRRAEDAILARLAEDISVASLAADLGVSTRALQLAFQRHRRMTPSQVVAAARLDAAHRRLSHAVQGDTVTAIALECGVTHFGRFAARYRARFGEHPSTALARRLRQV</sequence>
<dbReference type="AlphaFoldDB" id="A0A917K8G0"/>
<dbReference type="GO" id="GO:0043565">
    <property type="term" value="F:sequence-specific DNA binding"/>
    <property type="evidence" value="ECO:0007669"/>
    <property type="project" value="InterPro"/>
</dbReference>
<protein>
    <recommendedName>
        <fullName evidence="4">HTH araC/xylS-type domain-containing protein</fullName>
    </recommendedName>
</protein>
<dbReference type="GO" id="GO:0003700">
    <property type="term" value="F:DNA-binding transcription factor activity"/>
    <property type="evidence" value="ECO:0007669"/>
    <property type="project" value="InterPro"/>
</dbReference>
<dbReference type="SUPFAM" id="SSF46689">
    <property type="entry name" value="Homeodomain-like"/>
    <property type="match status" value="1"/>
</dbReference>
<evidence type="ECO:0000313" key="5">
    <source>
        <dbReference type="EMBL" id="GGJ03794.1"/>
    </source>
</evidence>
<name>A0A917K8G0_9PROT</name>
<dbReference type="PROSITE" id="PS01124">
    <property type="entry name" value="HTH_ARAC_FAMILY_2"/>
    <property type="match status" value="1"/>
</dbReference>
<dbReference type="RefSeq" id="WP_188965689.1">
    <property type="nucleotide sequence ID" value="NZ_BMKW01000002.1"/>
</dbReference>
<keyword evidence="3" id="KW-0804">Transcription</keyword>
<gene>
    <name evidence="5" type="ORF">GCM10011320_08500</name>
</gene>
<dbReference type="Proteomes" id="UP000661507">
    <property type="component" value="Unassembled WGS sequence"/>
</dbReference>
<dbReference type="EMBL" id="BMKW01000002">
    <property type="protein sequence ID" value="GGJ03794.1"/>
    <property type="molecule type" value="Genomic_DNA"/>
</dbReference>
<proteinExistence type="predicted"/>
<keyword evidence="1" id="KW-0805">Transcription regulation</keyword>
<reference evidence="5" key="2">
    <citation type="submission" date="2020-09" db="EMBL/GenBank/DDBJ databases">
        <authorList>
            <person name="Sun Q."/>
            <person name="Zhou Y."/>
        </authorList>
    </citation>
    <scope>NUCLEOTIDE SEQUENCE</scope>
    <source>
        <strain evidence="5">CGMCC 1.3617</strain>
    </source>
</reference>
<dbReference type="InterPro" id="IPR009057">
    <property type="entry name" value="Homeodomain-like_sf"/>
</dbReference>
<evidence type="ECO:0000256" key="3">
    <source>
        <dbReference type="ARBA" id="ARBA00023163"/>
    </source>
</evidence>
<dbReference type="PANTHER" id="PTHR46796:SF12">
    <property type="entry name" value="HTH-TYPE DNA-BINDING TRANSCRIPTIONAL ACTIVATOR EUTR"/>
    <property type="match status" value="1"/>
</dbReference>
<keyword evidence="6" id="KW-1185">Reference proteome</keyword>
<dbReference type="Gene3D" id="1.10.10.60">
    <property type="entry name" value="Homeodomain-like"/>
    <property type="match status" value="1"/>
</dbReference>
<comment type="caution">
    <text evidence="5">The sequence shown here is derived from an EMBL/GenBank/DDBJ whole genome shotgun (WGS) entry which is preliminary data.</text>
</comment>
<dbReference type="Pfam" id="PF12833">
    <property type="entry name" value="HTH_18"/>
    <property type="match status" value="1"/>
</dbReference>
<evidence type="ECO:0000256" key="1">
    <source>
        <dbReference type="ARBA" id="ARBA00023015"/>
    </source>
</evidence>
<organism evidence="5 6">
    <name type="scientific">Neoroseomonas lacus</name>
    <dbReference type="NCBI Taxonomy" id="287609"/>
    <lineage>
        <taxon>Bacteria</taxon>
        <taxon>Pseudomonadati</taxon>
        <taxon>Pseudomonadota</taxon>
        <taxon>Alphaproteobacteria</taxon>
        <taxon>Acetobacterales</taxon>
        <taxon>Acetobacteraceae</taxon>
        <taxon>Neoroseomonas</taxon>
    </lineage>
</organism>
<reference evidence="5" key="1">
    <citation type="journal article" date="2014" name="Int. J. Syst. Evol. Microbiol.">
        <title>Complete genome sequence of Corynebacterium casei LMG S-19264T (=DSM 44701T), isolated from a smear-ripened cheese.</title>
        <authorList>
            <consortium name="US DOE Joint Genome Institute (JGI-PGF)"/>
            <person name="Walter F."/>
            <person name="Albersmeier A."/>
            <person name="Kalinowski J."/>
            <person name="Ruckert C."/>
        </authorList>
    </citation>
    <scope>NUCLEOTIDE SEQUENCE</scope>
    <source>
        <strain evidence="5">CGMCC 1.3617</strain>
    </source>
</reference>
<dbReference type="SMART" id="SM00342">
    <property type="entry name" value="HTH_ARAC"/>
    <property type="match status" value="1"/>
</dbReference>